<comment type="similarity">
    <text evidence="2 7">Belongs to the Mediator complex subunit 14 family.</text>
</comment>
<proteinExistence type="inferred from homology"/>
<feature type="compositionally biased region" description="Polar residues" evidence="8">
    <location>
        <begin position="828"/>
        <end position="842"/>
    </location>
</feature>
<comment type="caution">
    <text evidence="11">The sequence shown here is derived from an EMBL/GenBank/DDBJ whole genome shotgun (WGS) entry which is preliminary data.</text>
</comment>
<keyword evidence="9" id="KW-0812">Transmembrane</keyword>
<keyword evidence="4 7" id="KW-0010">Activator</keyword>
<accession>A0A540MTP8</accession>
<evidence type="ECO:0000256" key="7">
    <source>
        <dbReference type="RuleBase" id="RU365082"/>
    </source>
</evidence>
<evidence type="ECO:0000256" key="1">
    <source>
        <dbReference type="ARBA" id="ARBA00004123"/>
    </source>
</evidence>
<evidence type="ECO:0000256" key="9">
    <source>
        <dbReference type="SAM" id="Phobius"/>
    </source>
</evidence>
<organism evidence="11 12">
    <name type="scientific">Malus baccata</name>
    <name type="common">Siberian crab apple</name>
    <name type="synonym">Pyrus baccata</name>
    <dbReference type="NCBI Taxonomy" id="106549"/>
    <lineage>
        <taxon>Eukaryota</taxon>
        <taxon>Viridiplantae</taxon>
        <taxon>Streptophyta</taxon>
        <taxon>Embryophyta</taxon>
        <taxon>Tracheophyta</taxon>
        <taxon>Spermatophyta</taxon>
        <taxon>Magnoliopsida</taxon>
        <taxon>eudicotyledons</taxon>
        <taxon>Gunneridae</taxon>
        <taxon>Pentapetalae</taxon>
        <taxon>rosids</taxon>
        <taxon>fabids</taxon>
        <taxon>Rosales</taxon>
        <taxon>Rosaceae</taxon>
        <taxon>Amygdaloideae</taxon>
        <taxon>Maleae</taxon>
        <taxon>Malus</taxon>
    </lineage>
</organism>
<evidence type="ECO:0000313" key="11">
    <source>
        <dbReference type="EMBL" id="TQE02177.1"/>
    </source>
</evidence>
<dbReference type="Proteomes" id="UP000315295">
    <property type="component" value="Unassembled WGS sequence"/>
</dbReference>
<evidence type="ECO:0000256" key="8">
    <source>
        <dbReference type="SAM" id="MobiDB-lite"/>
    </source>
</evidence>
<dbReference type="InterPro" id="IPR055122">
    <property type="entry name" value="Med14_N"/>
</dbReference>
<dbReference type="PANTHER" id="PTHR12809:SF2">
    <property type="entry name" value="MEDIATOR OF RNA POLYMERASE II TRANSCRIPTION SUBUNIT 14"/>
    <property type="match status" value="1"/>
</dbReference>
<keyword evidence="9" id="KW-0472">Membrane</keyword>
<dbReference type="EMBL" id="VIEB01000180">
    <property type="protein sequence ID" value="TQE02177.1"/>
    <property type="molecule type" value="Genomic_DNA"/>
</dbReference>
<feature type="region of interest" description="Disordered" evidence="8">
    <location>
        <begin position="756"/>
        <end position="808"/>
    </location>
</feature>
<comment type="subunit">
    <text evidence="7">Component of the Mediator complex.</text>
</comment>
<keyword evidence="12" id="KW-1185">Reference proteome</keyword>
<feature type="compositionally biased region" description="Polar residues" evidence="8">
    <location>
        <begin position="756"/>
        <end position="774"/>
    </location>
</feature>
<evidence type="ECO:0000256" key="3">
    <source>
        <dbReference type="ARBA" id="ARBA00023015"/>
    </source>
</evidence>
<dbReference type="GO" id="GO:0070847">
    <property type="term" value="C:core mediator complex"/>
    <property type="evidence" value="ECO:0007669"/>
    <property type="project" value="TreeGrafter"/>
</dbReference>
<keyword evidence="9" id="KW-1133">Transmembrane helix</keyword>
<name>A0A540MTP8_MALBA</name>
<evidence type="ECO:0000256" key="5">
    <source>
        <dbReference type="ARBA" id="ARBA00023163"/>
    </source>
</evidence>
<dbReference type="InterPro" id="IPR013947">
    <property type="entry name" value="Mediator_Med14"/>
</dbReference>
<dbReference type="Pfam" id="PF08638">
    <property type="entry name" value="Med14"/>
    <property type="match status" value="2"/>
</dbReference>
<dbReference type="STRING" id="106549.A0A540MTP8"/>
<reference evidence="11 12" key="1">
    <citation type="journal article" date="2019" name="G3 (Bethesda)">
        <title>Sequencing of a Wild Apple (Malus baccata) Genome Unravels the Differences Between Cultivated and Wild Apple Species Regarding Disease Resistance and Cold Tolerance.</title>
        <authorList>
            <person name="Chen X."/>
        </authorList>
    </citation>
    <scope>NUCLEOTIDE SEQUENCE [LARGE SCALE GENOMIC DNA]</scope>
    <source>
        <strain evidence="12">cv. Shandingzi</strain>
        <tissue evidence="11">Leaves</tissue>
    </source>
</reference>
<dbReference type="GO" id="GO:0016592">
    <property type="term" value="C:mediator complex"/>
    <property type="evidence" value="ECO:0007669"/>
    <property type="project" value="UniProtKB-UniRule"/>
</dbReference>
<feature type="compositionally biased region" description="Polar residues" evidence="8">
    <location>
        <begin position="796"/>
        <end position="808"/>
    </location>
</feature>
<feature type="region of interest" description="Disordered" evidence="8">
    <location>
        <begin position="1134"/>
        <end position="1160"/>
    </location>
</feature>
<feature type="region of interest" description="Disordered" evidence="8">
    <location>
        <begin position="709"/>
        <end position="736"/>
    </location>
</feature>
<evidence type="ECO:0000256" key="4">
    <source>
        <dbReference type="ARBA" id="ARBA00023159"/>
    </source>
</evidence>
<feature type="region of interest" description="Disordered" evidence="8">
    <location>
        <begin position="878"/>
        <end position="901"/>
    </location>
</feature>
<keyword evidence="5 7" id="KW-0804">Transcription</keyword>
<evidence type="ECO:0000256" key="2">
    <source>
        <dbReference type="ARBA" id="ARBA00007813"/>
    </source>
</evidence>
<protein>
    <recommendedName>
        <fullName evidence="7">Mediator of RNA polymerase II transcription subunit 14</fullName>
    </recommendedName>
    <alternativeName>
        <fullName evidence="7">Mediator complex subunit 14</fullName>
    </alternativeName>
</protein>
<sequence length="1720" mass="188057">MASELGQQTVEFSALVSRAAEESFLALKELTEKSKAAPDQSDTDKKIGLLKYLAKTQQRMLRLNVLAKWCQQFYKPYLVLICLEFIVSLMLHVLPKFILIHVPLIQYCQQLSSTLSSHDTCFTQAADSLFFMHDGLQQACAPVYDVPSAIEILLTGSYQRLPKCVEDVGIQSSLNEEQQKPALKKLDTLVRSKLLEVSLPKEITDVKVSDGTAVIRVDGEFKVLVTLGYRGHLSMWRILHLDLLVGEKSGPVKLEVSRRHLLGDDLERRMADAEDPFMILYSVLHELCVALIMGTVTRQVQALRQGRWKDAIRFELISDGSIGHAGTSASAQLNQDGETDSSGLRTPGLKILYWLDFDKNNGISGSGSCPSIKIEPGPDLQIKCLHSTFVIDPLTGKEAEFSLDQNCIDVEKLLLRAICCNRYTRLLEIQKELVKNVQICRGAGDVSLQSHVEEVEADHKKKDDKSNAGEYEGQEVLRVRAYGSSFFTLGINLRNGRFLLQSSRNILASSGVLSEWEDALNQGSTTAAEVFISLRSKSILHLFASTGRFLGLEVYEHGFPAVKIPKNILNGSTMLLMGFPDCSTSYFLLMQLDKDFKPLFKLLETHPDPTRKPDSFNDLNHVMRIKKIDVSQMQMHEDDMNLSLLDLGKLHSFLPSSRGSNQSAENGLLSEISHEGSMPIAGCPPSSFSSVVDEVFELEKGLSVPPFSVPASHFGSVPMNRPSPKWEGGAQIPQLNNSSKLSSMATHYNGSLYPSNNLKSPVHSTSLGNLSSGPGRSASVKKIPVSKSDQDLASLRSPQSVEYGSGTSMDEDQLRFLNETPKSAIYGSKSSRLLSPTRSTGPRVSGPGVRPNGSKSSPNGPLTGPFRVSVSTCATTPVSQAPDSGVCHSPNLDVAKNDRKPRKRTLSDMLNLIPSLQGFEADSGILKKRKTSEVTRPQQSSSQVLMSRDIISNFEVYNYGDLISEANRGNAPSSIYVSALLHVIRHCSLCIKHARLTSQMAALDIPYVEEVGLRSTSSNIWFRIPFARGDSWQHLCLRLGRPGSIYWDVKINDQHFRDLWELQKGSNSTPWGTGVRIANTSDIDSHVRYDPEGVVLCYQSVEADSIKKLVADIQRLSNARMFALGMRKLLGVRADDKPEESSTNPDFKSPGVKGSQEATDRLSEQMRRAFRIEAVGLMSLWCLKKLFMTAKKFLEDFINGAEVASLLDCIRLTAGPLHALAAATRPARASPIPGVPGGAVDMRCFAGDQVWLQPATPPKGGPSIGGSLPCPQFRPFIMEHVAQELNGLDTNFTGGQQTGLSSSINQTPSSGSQLSTVNGNRVNLPGSAAMSRTGNNQVAGLNRVGNASPVSSNLAVVSSAGPALRRSPGPGVPAHVRGELNTAIIGLGDDGGYGGGWVPLVALKKVLRGILKYLGVLWLFAQLPNLLKEILGSILKDNEGALLNLDQEQPALRFFVGGYVFAVSVHRVQLLLQVLSVKRFHQQQQQGQQPNTNTGNEELSTAEIGEICDYFSRRVASEPYDASRVASFITLLTLPISVLREFLKLIAWKKALALAQGGDIAPAQKPRIELCLENHAGSSMDHSSVAKSNIHYDRPHNSVDFALTLVLDPAHIPHINAAGGAAWLPYCVSVRLRYSFGENPNVSFLGMEGSHGGRACWLRADDWEKCKHKVARTVEHHGSSGVDSGQGRLRIVADYVQRTLHIWLQGLRDGSAVSATSMAT</sequence>
<evidence type="ECO:0000259" key="10">
    <source>
        <dbReference type="Pfam" id="PF08638"/>
    </source>
</evidence>
<comment type="subcellular location">
    <subcellularLocation>
        <location evidence="1 7">Nucleus</location>
    </subcellularLocation>
</comment>
<dbReference type="PANTHER" id="PTHR12809">
    <property type="entry name" value="MEDIATOR COMPLEX SUBUNIT"/>
    <property type="match status" value="1"/>
</dbReference>
<dbReference type="GO" id="GO:0003712">
    <property type="term" value="F:transcription coregulator activity"/>
    <property type="evidence" value="ECO:0007669"/>
    <property type="project" value="UniProtKB-UniRule"/>
</dbReference>
<feature type="domain" description="Mediator complex subunit MED14 N-terminal" evidence="10">
    <location>
        <begin position="9"/>
        <end position="72"/>
    </location>
</feature>
<dbReference type="GO" id="GO:0006357">
    <property type="term" value="P:regulation of transcription by RNA polymerase II"/>
    <property type="evidence" value="ECO:0007669"/>
    <property type="project" value="InterPro"/>
</dbReference>
<feature type="transmembrane region" description="Helical" evidence="9">
    <location>
        <begin position="77"/>
        <end position="99"/>
    </location>
</feature>
<keyword evidence="6 7" id="KW-0539">Nucleus</keyword>
<gene>
    <name evidence="11" type="ORF">C1H46_012178</name>
</gene>
<keyword evidence="3 7" id="KW-0805">Transcription regulation</keyword>
<evidence type="ECO:0000256" key="6">
    <source>
        <dbReference type="ARBA" id="ARBA00023242"/>
    </source>
</evidence>
<evidence type="ECO:0000313" key="12">
    <source>
        <dbReference type="Proteomes" id="UP000315295"/>
    </source>
</evidence>
<comment type="function">
    <text evidence="7">Component of the Mediator complex, a coactivator involved in the regulated transcription of nearly all RNA polymerase II-dependent genes. Mediator functions as a bridge to convey information from gene-specific regulatory proteins to the basal RNA polymerase II transcription machinery. Mediator is recruited to promoters by direct interactions with regulatory proteins and serves as a scaffold for the assembly of a functional preinitiation complex with RNA polymerase II and the general transcription factors.</text>
</comment>
<feature type="region of interest" description="Disordered" evidence="8">
    <location>
        <begin position="827"/>
        <end position="865"/>
    </location>
</feature>
<feature type="domain" description="Mediator complex subunit MED14 N-terminal" evidence="10">
    <location>
        <begin position="102"/>
        <end position="228"/>
    </location>
</feature>